<dbReference type="NCBIfam" id="TIGR00895">
    <property type="entry name" value="2A0115"/>
    <property type="match status" value="1"/>
</dbReference>
<feature type="transmembrane region" description="Helical" evidence="9">
    <location>
        <begin position="35"/>
        <end position="59"/>
    </location>
</feature>
<feature type="transmembrane region" description="Helical" evidence="9">
    <location>
        <begin position="127"/>
        <end position="148"/>
    </location>
</feature>
<evidence type="ECO:0000256" key="8">
    <source>
        <dbReference type="ARBA" id="ARBA00023136"/>
    </source>
</evidence>
<evidence type="ECO:0000313" key="11">
    <source>
        <dbReference type="EMBL" id="MDN0012952.1"/>
    </source>
</evidence>
<protein>
    <submittedName>
        <fullName evidence="11">MFS transporter</fullName>
    </submittedName>
</protein>
<feature type="transmembrane region" description="Helical" evidence="9">
    <location>
        <begin position="338"/>
        <end position="355"/>
    </location>
</feature>
<organism evidence="11 12">
    <name type="scientific">Acinetobacter thutiue</name>
    <dbReference type="NCBI Taxonomy" id="2998078"/>
    <lineage>
        <taxon>Bacteria</taxon>
        <taxon>Pseudomonadati</taxon>
        <taxon>Pseudomonadota</taxon>
        <taxon>Gammaproteobacteria</taxon>
        <taxon>Moraxellales</taxon>
        <taxon>Moraxellaceae</taxon>
        <taxon>Acinetobacter</taxon>
    </lineage>
</organism>
<keyword evidence="5" id="KW-0997">Cell inner membrane</keyword>
<keyword evidence="3" id="KW-0813">Transport</keyword>
<keyword evidence="8 9" id="KW-0472">Membrane</keyword>
<reference evidence="11" key="1">
    <citation type="submission" date="2023-06" db="EMBL/GenBank/DDBJ databases">
        <title>Two novel species of Acinetobacter isolated from motorbike repairing workshop in Vietnam.</title>
        <authorList>
            <person name="Le N.T.T."/>
        </authorList>
    </citation>
    <scope>NUCLEOTIDE SEQUENCE</scope>
    <source>
        <strain evidence="11">VNH17</strain>
    </source>
</reference>
<feature type="transmembrane region" description="Helical" evidence="9">
    <location>
        <begin position="427"/>
        <end position="447"/>
    </location>
</feature>
<feature type="transmembrane region" description="Helical" evidence="9">
    <location>
        <begin position="160"/>
        <end position="184"/>
    </location>
</feature>
<dbReference type="Pfam" id="PF07690">
    <property type="entry name" value="MFS_1"/>
    <property type="match status" value="1"/>
</dbReference>
<dbReference type="InterPro" id="IPR011701">
    <property type="entry name" value="MFS"/>
</dbReference>
<feature type="transmembrane region" description="Helical" evidence="9">
    <location>
        <begin position="309"/>
        <end position="331"/>
    </location>
</feature>
<dbReference type="InterPro" id="IPR036259">
    <property type="entry name" value="MFS_trans_sf"/>
</dbReference>
<dbReference type="InterPro" id="IPR005829">
    <property type="entry name" value="Sugar_transporter_CS"/>
</dbReference>
<feature type="transmembrane region" description="Helical" evidence="9">
    <location>
        <begin position="102"/>
        <end position="121"/>
    </location>
</feature>
<comment type="similarity">
    <text evidence="2">Belongs to the major facilitator superfamily. Aromatic acid:H(+) symporter (AAHS) (TC 2.A.1.15) family.</text>
</comment>
<evidence type="ECO:0000256" key="1">
    <source>
        <dbReference type="ARBA" id="ARBA00004429"/>
    </source>
</evidence>
<dbReference type="Proteomes" id="UP001168524">
    <property type="component" value="Unassembled WGS sequence"/>
</dbReference>
<feature type="transmembrane region" description="Helical" evidence="9">
    <location>
        <begin position="361"/>
        <end position="378"/>
    </location>
</feature>
<evidence type="ECO:0000256" key="9">
    <source>
        <dbReference type="SAM" id="Phobius"/>
    </source>
</evidence>
<name>A0ABT7WJV2_9GAMM</name>
<evidence type="ECO:0000256" key="4">
    <source>
        <dbReference type="ARBA" id="ARBA00022475"/>
    </source>
</evidence>
<sequence length="457" mass="49147">MASQDYAAQNNSAAKNNSMDAQALIDNAPVSKYQWMIAIVCFLIVFVDGIDTAAMGFIAPALTQDWGIDRSQLGPVMSAALGGMIIGALVSGPTADRFGRKIVLAFSMLIFGGFTLASAYAQNLDQLVVLRFLTGIGLGAAMPNATTLFSEYCPTRVRSLMVTCMFCGYNLGMATGGFISSWLIPAFGWHSLFLLGGWSPLILMLLVIFCLPESYRFLIVKGRNPEKVRKILTHIAPTQIQGATAFHIPEEQSKVAEKKNVFSILFSKQYAKGTVLLWSTYFMGLVVIYLLTSWLPTLMRETGATLERAAFIGGLFQFGGVLSALFIGWAMDRFNPNRIIAGFYFAAGLFAIAVGQSLGNSTLLAVLVLCAGIAINGAQSSMPALSARFYPTQCRATGIAWMTGIGRFGAVFGAWIGAVLLGNHWSFTMILSMLFIPATAAAVAIFVKSIVAHTDAT</sequence>
<evidence type="ECO:0000256" key="2">
    <source>
        <dbReference type="ARBA" id="ARBA00006508"/>
    </source>
</evidence>
<keyword evidence="7 9" id="KW-1133">Transmembrane helix</keyword>
<dbReference type="RefSeq" id="WP_267979224.1">
    <property type="nucleotide sequence ID" value="NZ_JAPQKF010000001.1"/>
</dbReference>
<keyword evidence="4" id="KW-1003">Cell membrane</keyword>
<dbReference type="InterPro" id="IPR020846">
    <property type="entry name" value="MFS_dom"/>
</dbReference>
<proteinExistence type="inferred from homology"/>
<feature type="domain" description="Major facilitator superfamily (MFS) profile" evidence="10">
    <location>
        <begin position="37"/>
        <end position="455"/>
    </location>
</feature>
<dbReference type="PROSITE" id="PS00216">
    <property type="entry name" value="SUGAR_TRANSPORT_1"/>
    <property type="match status" value="1"/>
</dbReference>
<dbReference type="PROSITE" id="PS00217">
    <property type="entry name" value="SUGAR_TRANSPORT_2"/>
    <property type="match status" value="1"/>
</dbReference>
<dbReference type="Gene3D" id="1.20.1250.20">
    <property type="entry name" value="MFS general substrate transporter like domains"/>
    <property type="match status" value="1"/>
</dbReference>
<dbReference type="CDD" id="cd17365">
    <property type="entry name" value="MFS_PcaK_like"/>
    <property type="match status" value="1"/>
</dbReference>
<dbReference type="PANTHER" id="PTHR23508:SF10">
    <property type="entry name" value="CARBOXYLIC ACID TRANSPORTER PROTEIN HOMOLOG"/>
    <property type="match status" value="1"/>
</dbReference>
<feature type="transmembrane region" description="Helical" evidence="9">
    <location>
        <begin position="275"/>
        <end position="297"/>
    </location>
</feature>
<evidence type="ECO:0000313" key="12">
    <source>
        <dbReference type="Proteomes" id="UP001168524"/>
    </source>
</evidence>
<dbReference type="PROSITE" id="PS50850">
    <property type="entry name" value="MFS"/>
    <property type="match status" value="1"/>
</dbReference>
<evidence type="ECO:0000256" key="6">
    <source>
        <dbReference type="ARBA" id="ARBA00022692"/>
    </source>
</evidence>
<comment type="subcellular location">
    <subcellularLocation>
        <location evidence="1">Cell inner membrane</location>
        <topology evidence="1">Multi-pass membrane protein</topology>
    </subcellularLocation>
</comment>
<feature type="transmembrane region" description="Helical" evidence="9">
    <location>
        <begin position="399"/>
        <end position="421"/>
    </location>
</feature>
<dbReference type="EMBL" id="JAUDZE010000001">
    <property type="protein sequence ID" value="MDN0012952.1"/>
    <property type="molecule type" value="Genomic_DNA"/>
</dbReference>
<dbReference type="PANTHER" id="PTHR23508">
    <property type="entry name" value="CARBOXYLIC ACID TRANSPORTER PROTEIN HOMOLOG"/>
    <property type="match status" value="1"/>
</dbReference>
<feature type="transmembrane region" description="Helical" evidence="9">
    <location>
        <begin position="190"/>
        <end position="211"/>
    </location>
</feature>
<evidence type="ECO:0000259" key="10">
    <source>
        <dbReference type="PROSITE" id="PS50850"/>
    </source>
</evidence>
<evidence type="ECO:0000256" key="3">
    <source>
        <dbReference type="ARBA" id="ARBA00022448"/>
    </source>
</evidence>
<gene>
    <name evidence="11" type="ORF">QTA56_01720</name>
</gene>
<evidence type="ECO:0000256" key="7">
    <source>
        <dbReference type="ARBA" id="ARBA00022989"/>
    </source>
</evidence>
<dbReference type="InterPro" id="IPR004746">
    <property type="entry name" value="MFS_AAHS"/>
</dbReference>
<dbReference type="SUPFAM" id="SSF103473">
    <property type="entry name" value="MFS general substrate transporter"/>
    <property type="match status" value="1"/>
</dbReference>
<keyword evidence="12" id="KW-1185">Reference proteome</keyword>
<feature type="transmembrane region" description="Helical" evidence="9">
    <location>
        <begin position="71"/>
        <end position="90"/>
    </location>
</feature>
<comment type="caution">
    <text evidence="11">The sequence shown here is derived from an EMBL/GenBank/DDBJ whole genome shotgun (WGS) entry which is preliminary data.</text>
</comment>
<accession>A0ABT7WJV2</accession>
<keyword evidence="6 9" id="KW-0812">Transmembrane</keyword>
<evidence type="ECO:0000256" key="5">
    <source>
        <dbReference type="ARBA" id="ARBA00022519"/>
    </source>
</evidence>